<gene>
    <name evidence="5" type="ORF">K432DRAFT_325894</name>
</gene>
<dbReference type="EMBL" id="KV744914">
    <property type="protein sequence ID" value="OCK81617.1"/>
    <property type="molecule type" value="Genomic_DNA"/>
</dbReference>
<dbReference type="InterPro" id="IPR011421">
    <property type="entry name" value="BCNT-C"/>
</dbReference>
<evidence type="ECO:0000313" key="6">
    <source>
        <dbReference type="Proteomes" id="UP000250266"/>
    </source>
</evidence>
<feature type="compositionally biased region" description="Basic and acidic residues" evidence="3">
    <location>
        <begin position="124"/>
        <end position="135"/>
    </location>
</feature>
<evidence type="ECO:0000313" key="5">
    <source>
        <dbReference type="EMBL" id="OCK81617.1"/>
    </source>
</evidence>
<evidence type="ECO:0000256" key="1">
    <source>
        <dbReference type="ARBA" id="ARBA00010465"/>
    </source>
</evidence>
<evidence type="ECO:0000256" key="2">
    <source>
        <dbReference type="ARBA" id="ARBA00019138"/>
    </source>
</evidence>
<protein>
    <recommendedName>
        <fullName evidence="2">SWR1-complex protein 5</fullName>
    </recommendedName>
</protein>
<accession>A0A8E2JGM0</accession>
<dbReference type="AlphaFoldDB" id="A0A8E2JGM0"/>
<dbReference type="OrthoDB" id="445677at2759"/>
<feature type="region of interest" description="Disordered" evidence="3">
    <location>
        <begin position="231"/>
        <end position="286"/>
    </location>
</feature>
<sequence>MSRYMDTVAVASSTPPPLSAEPDELYHSSSDDDFKPTSLPAENDSSSSSEDEATPVATKLAQGKRKRKALSPTEFDSGDEATIQAARSRRAKKRKGDKTADDEDIILSDDEGGEGGLIKTRAQRRIEQRERRPLARTDGATVDVDALWAQLSSAPLRPVSTADSGPSKGNEQATDRDEVVETADLGDEDFITIKKTYIFAGQRTTEEKRVLKTSVEAQEYLALHHIALHKPAQGDESTAPPGPEAQPKETDAVDPHVCSKTLRRPLRRPSRFDPNPTGQVRGLPPELQLTWPRKPTIASTLTQPDQENVSTPALSVTTPRPMPPPERAQKLNVVDKSRLDWAGYVDKEGIAEELDEHGRAKEAYLGRMDFLANVDRKREEERRRAKGVAGI</sequence>
<proteinExistence type="inferred from homology"/>
<feature type="domain" description="BCNT-C" evidence="4">
    <location>
        <begin position="308"/>
        <end position="391"/>
    </location>
</feature>
<feature type="compositionally biased region" description="Polar residues" evidence="3">
    <location>
        <begin position="161"/>
        <end position="172"/>
    </location>
</feature>
<reference evidence="5 6" key="1">
    <citation type="journal article" date="2016" name="Nat. Commun.">
        <title>Ectomycorrhizal ecology is imprinted in the genome of the dominant symbiotic fungus Cenococcum geophilum.</title>
        <authorList>
            <consortium name="DOE Joint Genome Institute"/>
            <person name="Peter M."/>
            <person name="Kohler A."/>
            <person name="Ohm R.A."/>
            <person name="Kuo A."/>
            <person name="Krutzmann J."/>
            <person name="Morin E."/>
            <person name="Arend M."/>
            <person name="Barry K.W."/>
            <person name="Binder M."/>
            <person name="Choi C."/>
            <person name="Clum A."/>
            <person name="Copeland A."/>
            <person name="Grisel N."/>
            <person name="Haridas S."/>
            <person name="Kipfer T."/>
            <person name="LaButti K."/>
            <person name="Lindquist E."/>
            <person name="Lipzen A."/>
            <person name="Maire R."/>
            <person name="Meier B."/>
            <person name="Mihaltcheva S."/>
            <person name="Molinier V."/>
            <person name="Murat C."/>
            <person name="Poggeler S."/>
            <person name="Quandt C.A."/>
            <person name="Sperisen C."/>
            <person name="Tritt A."/>
            <person name="Tisserant E."/>
            <person name="Crous P.W."/>
            <person name="Henrissat B."/>
            <person name="Nehls U."/>
            <person name="Egli S."/>
            <person name="Spatafora J.W."/>
            <person name="Grigoriev I.V."/>
            <person name="Martin F.M."/>
        </authorList>
    </citation>
    <scope>NUCLEOTIDE SEQUENCE [LARGE SCALE GENOMIC DNA]</scope>
    <source>
        <strain evidence="5 6">CBS 459.81</strain>
    </source>
</reference>
<evidence type="ECO:0000256" key="3">
    <source>
        <dbReference type="SAM" id="MobiDB-lite"/>
    </source>
</evidence>
<dbReference type="PROSITE" id="PS51279">
    <property type="entry name" value="BCNT_C"/>
    <property type="match status" value="1"/>
</dbReference>
<dbReference type="PANTHER" id="PTHR48407">
    <property type="entry name" value="CRANIOFACIAL DEVELOPMENT PROTEIN 1"/>
    <property type="match status" value="1"/>
</dbReference>
<feature type="region of interest" description="Disordered" evidence="3">
    <location>
        <begin position="303"/>
        <end position="327"/>
    </location>
</feature>
<feature type="region of interest" description="Disordered" evidence="3">
    <location>
        <begin position="151"/>
        <end position="182"/>
    </location>
</feature>
<feature type="compositionally biased region" description="Polar residues" evidence="3">
    <location>
        <begin position="303"/>
        <end position="318"/>
    </location>
</feature>
<dbReference type="Proteomes" id="UP000250266">
    <property type="component" value="Unassembled WGS sequence"/>
</dbReference>
<comment type="similarity">
    <text evidence="1">Belongs to the SWC5 family.</text>
</comment>
<organism evidence="5 6">
    <name type="scientific">Lepidopterella palustris CBS 459.81</name>
    <dbReference type="NCBI Taxonomy" id="1314670"/>
    <lineage>
        <taxon>Eukaryota</taxon>
        <taxon>Fungi</taxon>
        <taxon>Dikarya</taxon>
        <taxon>Ascomycota</taxon>
        <taxon>Pezizomycotina</taxon>
        <taxon>Dothideomycetes</taxon>
        <taxon>Pleosporomycetidae</taxon>
        <taxon>Mytilinidiales</taxon>
        <taxon>Argynnaceae</taxon>
        <taxon>Lepidopterella</taxon>
    </lineage>
</organism>
<feature type="region of interest" description="Disordered" evidence="3">
    <location>
        <begin position="1"/>
        <end position="138"/>
    </location>
</feature>
<keyword evidence="6" id="KW-1185">Reference proteome</keyword>
<dbReference type="Pfam" id="PF07572">
    <property type="entry name" value="BCNT"/>
    <property type="match status" value="1"/>
</dbReference>
<feature type="compositionally biased region" description="Acidic residues" evidence="3">
    <location>
        <begin position="100"/>
        <end position="113"/>
    </location>
</feature>
<feature type="compositionally biased region" description="Basic and acidic residues" evidence="3">
    <location>
        <begin position="24"/>
        <end position="35"/>
    </location>
</feature>
<dbReference type="GO" id="GO:0000812">
    <property type="term" value="C:Swr1 complex"/>
    <property type="evidence" value="ECO:0007669"/>
    <property type="project" value="TreeGrafter"/>
</dbReference>
<evidence type="ECO:0000259" key="4">
    <source>
        <dbReference type="PROSITE" id="PS51279"/>
    </source>
</evidence>
<dbReference type="PANTHER" id="PTHR48407:SF1">
    <property type="entry name" value="CRANIOFACIAL DEVELOPMENT PROTEIN 1"/>
    <property type="match status" value="1"/>
</dbReference>
<dbReference type="InterPro" id="IPR027124">
    <property type="entry name" value="Swc5/CFDP1/2"/>
</dbReference>
<name>A0A8E2JGM0_9PEZI</name>
<feature type="compositionally biased region" description="Basic residues" evidence="3">
    <location>
        <begin position="87"/>
        <end position="96"/>
    </location>
</feature>